<evidence type="ECO:0000313" key="3">
    <source>
        <dbReference type="EMBL" id="TVU18744.1"/>
    </source>
</evidence>
<feature type="compositionally biased region" description="Gly residues" evidence="1">
    <location>
        <begin position="64"/>
        <end position="74"/>
    </location>
</feature>
<protein>
    <submittedName>
        <fullName evidence="3">Uncharacterized protein</fullName>
    </submittedName>
</protein>
<keyword evidence="2" id="KW-1133">Transmembrane helix</keyword>
<sequence length="510" mass="53050">MAGGGVKGATSSGAGGDGGGDRRRAGHGFRGRFKAARGRGKRSPSPPGRDSDHAPRGGRAPEVGRGGRGSFNGRGRGRNIREGNPVANNGRGGIPVRDDPPRADDRDNGNEEKGQDHVMEDADNLGHGADDSAIPGQLNSSAPGLSNTKPTKEEARIINQAIDMAVEELLIECANKVMAEEDNILGEGMVVSAGIELAPLPSIGALPVQLGGELHEQVMDGPRTSSEEDVGESEVVPLVVAETEALSSSLTMANKGALPPSCFPAGSEAEAVVEESDVGFATAIYATPTKNAAATMGQGSSPGSLGSRSSYSDVVRGSPSPKGGLNPLLGVLEGSGSQLPVVGATRSSPTIPGSPPSRRSAMEEPVEGGVMVLPVKEDKKKLRRSTRSSVTDEHTLTKTERMAARRNLENSEIDRLTVASKTSSKPMVFSNVYGDEEEDNFDAILNHACVTAYLLMSGLSAAIPVTKRIREHDMFTNSVAASISMAFLAFLCLALSAVISGFKLAKKTHI</sequence>
<feature type="compositionally biased region" description="Basic and acidic residues" evidence="1">
    <location>
        <begin position="96"/>
        <end position="120"/>
    </location>
</feature>
<dbReference type="Proteomes" id="UP000324897">
    <property type="component" value="Chromosome 7"/>
</dbReference>
<comment type="caution">
    <text evidence="3">The sequence shown here is derived from an EMBL/GenBank/DDBJ whole genome shotgun (WGS) entry which is preliminary data.</text>
</comment>
<evidence type="ECO:0000256" key="2">
    <source>
        <dbReference type="SAM" id="Phobius"/>
    </source>
</evidence>
<feature type="region of interest" description="Disordered" evidence="1">
    <location>
        <begin position="293"/>
        <end position="363"/>
    </location>
</feature>
<evidence type="ECO:0000313" key="4">
    <source>
        <dbReference type="Proteomes" id="UP000324897"/>
    </source>
</evidence>
<feature type="region of interest" description="Disordered" evidence="1">
    <location>
        <begin position="1"/>
        <end position="151"/>
    </location>
</feature>
<feature type="compositionally biased region" description="Basic residues" evidence="1">
    <location>
        <begin position="24"/>
        <end position="42"/>
    </location>
</feature>
<dbReference type="PANTHER" id="PTHR33573">
    <property type="entry name" value="CASP-LIKE PROTEIN 4A4"/>
    <property type="match status" value="1"/>
</dbReference>
<name>A0A5J9U5A4_9POAL</name>
<accession>A0A5J9U5A4</accession>
<dbReference type="PANTHER" id="PTHR33573:SF57">
    <property type="entry name" value="CASP-LIKE PROTEIN 4B1"/>
    <property type="match status" value="1"/>
</dbReference>
<feature type="compositionally biased region" description="Polar residues" evidence="1">
    <location>
        <begin position="137"/>
        <end position="149"/>
    </location>
</feature>
<keyword evidence="2" id="KW-0472">Membrane</keyword>
<keyword evidence="4" id="KW-1185">Reference proteome</keyword>
<organism evidence="3 4">
    <name type="scientific">Eragrostis curvula</name>
    <name type="common">weeping love grass</name>
    <dbReference type="NCBI Taxonomy" id="38414"/>
    <lineage>
        <taxon>Eukaryota</taxon>
        <taxon>Viridiplantae</taxon>
        <taxon>Streptophyta</taxon>
        <taxon>Embryophyta</taxon>
        <taxon>Tracheophyta</taxon>
        <taxon>Spermatophyta</taxon>
        <taxon>Magnoliopsida</taxon>
        <taxon>Liliopsida</taxon>
        <taxon>Poales</taxon>
        <taxon>Poaceae</taxon>
        <taxon>PACMAD clade</taxon>
        <taxon>Chloridoideae</taxon>
        <taxon>Eragrostideae</taxon>
        <taxon>Eragrostidinae</taxon>
        <taxon>Eragrostis</taxon>
    </lineage>
</organism>
<gene>
    <name evidence="3" type="ORF">EJB05_34856</name>
</gene>
<reference evidence="3 4" key="1">
    <citation type="journal article" date="2019" name="Sci. Rep.">
        <title>A high-quality genome of Eragrostis curvula grass provides insights into Poaceae evolution and supports new strategies to enhance forage quality.</title>
        <authorList>
            <person name="Carballo J."/>
            <person name="Santos B.A.C.M."/>
            <person name="Zappacosta D."/>
            <person name="Garbus I."/>
            <person name="Selva J.P."/>
            <person name="Gallo C.A."/>
            <person name="Diaz A."/>
            <person name="Albertini E."/>
            <person name="Caccamo M."/>
            <person name="Echenique V."/>
        </authorList>
    </citation>
    <scope>NUCLEOTIDE SEQUENCE [LARGE SCALE GENOMIC DNA]</scope>
    <source>
        <strain evidence="4">cv. Victoria</strain>
        <tissue evidence="3">Leaf</tissue>
    </source>
</reference>
<feature type="compositionally biased region" description="Gly residues" evidence="1">
    <location>
        <begin position="1"/>
        <end position="18"/>
    </location>
</feature>
<dbReference type="Gramene" id="TVU18744">
    <property type="protein sequence ID" value="TVU18744"/>
    <property type="gene ID" value="EJB05_34856"/>
</dbReference>
<feature type="transmembrane region" description="Helical" evidence="2">
    <location>
        <begin position="479"/>
        <end position="502"/>
    </location>
</feature>
<dbReference type="EMBL" id="RWGY01000029">
    <property type="protein sequence ID" value="TVU18744.1"/>
    <property type="molecule type" value="Genomic_DNA"/>
</dbReference>
<feature type="compositionally biased region" description="Low complexity" evidence="1">
    <location>
        <begin position="297"/>
        <end position="312"/>
    </location>
</feature>
<keyword evidence="2" id="KW-0812">Transmembrane</keyword>
<proteinExistence type="predicted"/>
<dbReference type="AlphaFoldDB" id="A0A5J9U5A4"/>
<evidence type="ECO:0000256" key="1">
    <source>
        <dbReference type="SAM" id="MobiDB-lite"/>
    </source>
</evidence>
<feature type="non-terminal residue" evidence="3">
    <location>
        <position position="1"/>
    </location>
</feature>